<evidence type="ECO:0000313" key="1">
    <source>
        <dbReference type="EMBL" id="OQE43894.1"/>
    </source>
</evidence>
<name>A0A1V6UZQ5_PENNA</name>
<protein>
    <submittedName>
        <fullName evidence="1">Uncharacterized protein</fullName>
    </submittedName>
</protein>
<evidence type="ECO:0000313" key="2">
    <source>
        <dbReference type="Proteomes" id="UP000191691"/>
    </source>
</evidence>
<dbReference type="EMBL" id="MOOB01000675">
    <property type="protein sequence ID" value="OQE43894.1"/>
    <property type="molecule type" value="Genomic_DNA"/>
</dbReference>
<sequence>MIALGIFILGILLVTIPVASRPLKAIMFPPEP</sequence>
<proteinExistence type="predicted"/>
<organism evidence="1 2">
    <name type="scientific">Penicillium nalgiovense</name>
    <dbReference type="NCBI Taxonomy" id="60175"/>
    <lineage>
        <taxon>Eukaryota</taxon>
        <taxon>Fungi</taxon>
        <taxon>Dikarya</taxon>
        <taxon>Ascomycota</taxon>
        <taxon>Pezizomycotina</taxon>
        <taxon>Eurotiomycetes</taxon>
        <taxon>Eurotiomycetidae</taxon>
        <taxon>Eurotiales</taxon>
        <taxon>Aspergillaceae</taxon>
        <taxon>Penicillium</taxon>
    </lineage>
</organism>
<reference evidence="2" key="1">
    <citation type="journal article" date="2017" name="Nat. Microbiol.">
        <title>Global analysis of biosynthetic gene clusters reveals vast potential of secondary metabolite production in Penicillium species.</title>
        <authorList>
            <person name="Nielsen J.C."/>
            <person name="Grijseels S."/>
            <person name="Prigent S."/>
            <person name="Ji B."/>
            <person name="Dainat J."/>
            <person name="Nielsen K.F."/>
            <person name="Frisvad J.C."/>
            <person name="Workman M."/>
            <person name="Nielsen J."/>
        </authorList>
    </citation>
    <scope>NUCLEOTIDE SEQUENCE [LARGE SCALE GENOMIC DNA]</scope>
    <source>
        <strain evidence="2">IBT 13039</strain>
    </source>
</reference>
<accession>A0A1V6UZQ5</accession>
<keyword evidence="2" id="KW-1185">Reference proteome</keyword>
<comment type="caution">
    <text evidence="1">The sequence shown here is derived from an EMBL/GenBank/DDBJ whole genome shotgun (WGS) entry which is preliminary data.</text>
</comment>
<gene>
    <name evidence="1" type="ORF">PENNAL_c0675G05079</name>
</gene>
<dbReference type="Proteomes" id="UP000191691">
    <property type="component" value="Unassembled WGS sequence"/>
</dbReference>
<feature type="non-terminal residue" evidence="1">
    <location>
        <position position="32"/>
    </location>
</feature>
<dbReference type="AlphaFoldDB" id="A0A1V6UZQ5"/>